<dbReference type="GO" id="GO:0008009">
    <property type="term" value="F:chemokine activity"/>
    <property type="evidence" value="ECO:0007669"/>
    <property type="project" value="InterPro"/>
</dbReference>
<dbReference type="InterPro" id="IPR036048">
    <property type="entry name" value="Interleukin_8-like_sf"/>
</dbReference>
<evidence type="ECO:0000256" key="1">
    <source>
        <dbReference type="ARBA" id="ARBA00004613"/>
    </source>
</evidence>
<dbReference type="CDD" id="cd00272">
    <property type="entry name" value="Chemokine_CC"/>
    <property type="match status" value="1"/>
</dbReference>
<dbReference type="PANTHER" id="PTHR12015">
    <property type="entry name" value="SMALL INDUCIBLE CYTOKINE A"/>
    <property type="match status" value="1"/>
</dbReference>
<keyword evidence="12" id="KW-1185">Reference proteome</keyword>
<evidence type="ECO:0000256" key="2">
    <source>
        <dbReference type="ARBA" id="ARBA00010868"/>
    </source>
</evidence>
<evidence type="ECO:0000256" key="7">
    <source>
        <dbReference type="ARBA" id="ARBA00044740"/>
    </source>
</evidence>
<dbReference type="InterPro" id="IPR039809">
    <property type="entry name" value="Chemokine_b/g/d"/>
</dbReference>
<dbReference type="GO" id="GO:0005615">
    <property type="term" value="C:extracellular space"/>
    <property type="evidence" value="ECO:0007669"/>
    <property type="project" value="UniProtKB-KW"/>
</dbReference>
<comment type="function">
    <text evidence="7">Monokine with inflammatory and chemokinetic properties. Binds to CCR1, CCR4 and CCR5. One of the major HIV-suppressive factors produced by CD8+ T-cells. Recombinant MIP-1-alpha induces a dose-dependent inhibition of different strains of HIV-1, HIV-2, and simian immunodeficiency virus (SIV).</text>
</comment>
<protein>
    <recommendedName>
        <fullName evidence="9">C-C motif chemokine</fullName>
    </recommendedName>
</protein>
<keyword evidence="5 9" id="KW-0732">Signal</keyword>
<dbReference type="InterPro" id="IPR000827">
    <property type="entry name" value="Chemokine_CC_CS"/>
</dbReference>
<keyword evidence="3 9" id="KW-0202">Cytokine</keyword>
<dbReference type="PANTHER" id="PTHR12015:SF183">
    <property type="entry name" value="C-C MOTIF CHEMOKINE 3"/>
    <property type="match status" value="1"/>
</dbReference>
<dbReference type="GO" id="GO:0006955">
    <property type="term" value="P:immune response"/>
    <property type="evidence" value="ECO:0007669"/>
    <property type="project" value="InterPro"/>
</dbReference>
<evidence type="ECO:0000256" key="6">
    <source>
        <dbReference type="ARBA" id="ARBA00023157"/>
    </source>
</evidence>
<sequence>MRAASILLLCILGAALLSSVNCSNANSPSECCFTWYPRRINKRQVVSYYLTGDRCTKIGVIFVTAKARHICVNPNLPWVEGIMKNLDESSF</sequence>
<evidence type="ECO:0000256" key="8">
    <source>
        <dbReference type="ARBA" id="ARBA00046726"/>
    </source>
</evidence>
<dbReference type="Gene3D" id="2.40.50.40">
    <property type="match status" value="1"/>
</dbReference>
<reference evidence="11" key="3">
    <citation type="submission" date="2025-09" db="UniProtKB">
        <authorList>
            <consortium name="Ensembl"/>
        </authorList>
    </citation>
    <scope>IDENTIFICATION</scope>
</reference>
<evidence type="ECO:0000256" key="5">
    <source>
        <dbReference type="ARBA" id="ARBA00022729"/>
    </source>
</evidence>
<evidence type="ECO:0000313" key="12">
    <source>
        <dbReference type="Proteomes" id="UP000472271"/>
    </source>
</evidence>
<evidence type="ECO:0000256" key="4">
    <source>
        <dbReference type="ARBA" id="ARBA00022525"/>
    </source>
</evidence>
<name>A0A673BBI2_9TELE</name>
<proteinExistence type="inferred from homology"/>
<comment type="similarity">
    <text evidence="2 9">Belongs to the intercrine beta (chemokine CC) family.</text>
</comment>
<feature type="domain" description="Chemokine interleukin-8-like" evidence="10">
    <location>
        <begin position="28"/>
        <end position="86"/>
    </location>
</feature>
<dbReference type="Ensembl" id="ENSSORT00005038800.1">
    <property type="protein sequence ID" value="ENSSORP00005037813.1"/>
    <property type="gene ID" value="ENSSORG00005017743.1"/>
</dbReference>
<keyword evidence="4 9" id="KW-0964">Secreted</keyword>
<evidence type="ECO:0000256" key="3">
    <source>
        <dbReference type="ARBA" id="ARBA00022514"/>
    </source>
</evidence>
<keyword evidence="6" id="KW-1015">Disulfide bond</keyword>
<feature type="chain" id="PRO_5025711866" description="C-C motif chemokine" evidence="9">
    <location>
        <begin position="23"/>
        <end position="91"/>
    </location>
</feature>
<dbReference type="SUPFAM" id="SSF54117">
    <property type="entry name" value="Interleukin 8-like chemokines"/>
    <property type="match status" value="1"/>
</dbReference>
<accession>A0A673BBI2</accession>
<evidence type="ECO:0000313" key="11">
    <source>
        <dbReference type="Ensembl" id="ENSSORP00005037813.1"/>
    </source>
</evidence>
<feature type="signal peptide" evidence="9">
    <location>
        <begin position="1"/>
        <end position="22"/>
    </location>
</feature>
<evidence type="ECO:0000256" key="9">
    <source>
        <dbReference type="RuleBase" id="RU361150"/>
    </source>
</evidence>
<comment type="subcellular location">
    <subcellularLocation>
        <location evidence="1 9">Secreted</location>
    </subcellularLocation>
</comment>
<comment type="subunit">
    <text evidence="8">Self-associates. Also heterodimer of MIP-1-alpha(4-69) and MIP-1-beta(3-69). Interacts with CCR1.</text>
</comment>
<dbReference type="PROSITE" id="PS00472">
    <property type="entry name" value="SMALL_CYTOKINES_CC"/>
    <property type="match status" value="1"/>
</dbReference>
<evidence type="ECO:0000259" key="10">
    <source>
        <dbReference type="SMART" id="SM00199"/>
    </source>
</evidence>
<organism evidence="11 12">
    <name type="scientific">Sphaeramia orbicularis</name>
    <name type="common">orbiculate cardinalfish</name>
    <dbReference type="NCBI Taxonomy" id="375764"/>
    <lineage>
        <taxon>Eukaryota</taxon>
        <taxon>Metazoa</taxon>
        <taxon>Chordata</taxon>
        <taxon>Craniata</taxon>
        <taxon>Vertebrata</taxon>
        <taxon>Euteleostomi</taxon>
        <taxon>Actinopterygii</taxon>
        <taxon>Neopterygii</taxon>
        <taxon>Teleostei</taxon>
        <taxon>Neoteleostei</taxon>
        <taxon>Acanthomorphata</taxon>
        <taxon>Gobiaria</taxon>
        <taxon>Kurtiformes</taxon>
        <taxon>Apogonoidei</taxon>
        <taxon>Apogonidae</taxon>
        <taxon>Apogoninae</taxon>
        <taxon>Sphaeramia</taxon>
    </lineage>
</organism>
<dbReference type="FunFam" id="2.40.50.40:FF:000002">
    <property type="entry name" value="C-C motif chemokine"/>
    <property type="match status" value="1"/>
</dbReference>
<dbReference type="InterPro" id="IPR001811">
    <property type="entry name" value="Chemokine_IL8-like_dom"/>
</dbReference>
<reference evidence="11" key="2">
    <citation type="submission" date="2025-08" db="UniProtKB">
        <authorList>
            <consortium name="Ensembl"/>
        </authorList>
    </citation>
    <scope>IDENTIFICATION</scope>
</reference>
<dbReference type="Pfam" id="PF00048">
    <property type="entry name" value="IL8"/>
    <property type="match status" value="1"/>
</dbReference>
<gene>
    <name evidence="11" type="primary">ccl36.1</name>
</gene>
<dbReference type="SMART" id="SM00199">
    <property type="entry name" value="SCY"/>
    <property type="match status" value="1"/>
</dbReference>
<dbReference type="AlphaFoldDB" id="A0A673BBI2"/>
<keyword evidence="9" id="KW-0145">Chemotaxis</keyword>
<dbReference type="Proteomes" id="UP000472271">
    <property type="component" value="Chromosome 18"/>
</dbReference>
<reference evidence="11" key="1">
    <citation type="submission" date="2019-06" db="EMBL/GenBank/DDBJ databases">
        <authorList>
            <consortium name="Wellcome Sanger Institute Data Sharing"/>
        </authorList>
    </citation>
    <scope>NUCLEOTIDE SEQUENCE [LARGE SCALE GENOMIC DNA]</scope>
</reference>